<dbReference type="InterPro" id="IPR009706">
    <property type="entry name" value="DUF1287"/>
</dbReference>
<evidence type="ECO:0000313" key="3">
    <source>
        <dbReference type="Proteomes" id="UP001349994"/>
    </source>
</evidence>
<gene>
    <name evidence="2" type="ORF">VIN30_07705</name>
</gene>
<keyword evidence="1" id="KW-1133">Transmembrane helix</keyword>
<dbReference type="Pfam" id="PF06940">
    <property type="entry name" value="DUF1287"/>
    <property type="match status" value="1"/>
</dbReference>
<proteinExistence type="predicted"/>
<keyword evidence="1" id="KW-0812">Transmembrane</keyword>
<evidence type="ECO:0000313" key="2">
    <source>
        <dbReference type="EMBL" id="MEC4176333.1"/>
    </source>
</evidence>
<evidence type="ECO:0000256" key="1">
    <source>
        <dbReference type="SAM" id="Phobius"/>
    </source>
</evidence>
<accession>A0ABU6IIP3</accession>
<sequence>MGRHASRLATRKRSRAPFVAVAVVLAVLVLAGGVFIGFREGPLQHTSAEPLPDVYEPAMAIEPFQSSHDEDGDGIDDQTDVLASAEAYVATNPKYRSTYYAETGYPDDGFGVCTDVIAQALKGTGYDLMALLAADVQENPEAYGISEPDAAIDFRRVRNQKVFFDRHAVSLTCDTSDPTQWHGGDIVVYNEHVGIASGRRNAQGLPYLIHHYSPTQATYEEDALESWGPIIGHYRISE</sequence>
<reference evidence="2 3" key="1">
    <citation type="submission" date="2024-01" db="EMBL/GenBank/DDBJ databases">
        <title>novel species in genus Adlercreutzia.</title>
        <authorList>
            <person name="Liu X."/>
        </authorList>
    </citation>
    <scope>NUCLEOTIDE SEQUENCE [LARGE SCALE GENOMIC DNA]</scope>
    <source>
        <strain evidence="2 3">R7</strain>
    </source>
</reference>
<dbReference type="EMBL" id="JAYMFF010000014">
    <property type="protein sequence ID" value="MEC4176333.1"/>
    <property type="molecule type" value="Genomic_DNA"/>
</dbReference>
<feature type="transmembrane region" description="Helical" evidence="1">
    <location>
        <begin position="16"/>
        <end position="38"/>
    </location>
</feature>
<keyword evidence="3" id="KW-1185">Reference proteome</keyword>
<protein>
    <submittedName>
        <fullName evidence="2">DUF1287 domain-containing protein</fullName>
    </submittedName>
</protein>
<name>A0ABU6IIP3_9ACTN</name>
<comment type="caution">
    <text evidence="2">The sequence shown here is derived from an EMBL/GenBank/DDBJ whole genome shotgun (WGS) entry which is preliminary data.</text>
</comment>
<dbReference type="Proteomes" id="UP001349994">
    <property type="component" value="Unassembled WGS sequence"/>
</dbReference>
<keyword evidence="1" id="KW-0472">Membrane</keyword>
<organism evidence="2 3">
    <name type="scientific">Adlercreutzia wanghongyangiae</name>
    <dbReference type="NCBI Taxonomy" id="3111451"/>
    <lineage>
        <taxon>Bacteria</taxon>
        <taxon>Bacillati</taxon>
        <taxon>Actinomycetota</taxon>
        <taxon>Coriobacteriia</taxon>
        <taxon>Eggerthellales</taxon>
        <taxon>Eggerthellaceae</taxon>
        <taxon>Adlercreutzia</taxon>
    </lineage>
</organism>
<dbReference type="RefSeq" id="WP_338210589.1">
    <property type="nucleotide sequence ID" value="NZ_JAYMFF010000014.1"/>
</dbReference>